<proteinExistence type="predicted"/>
<sequence>MKALAAAVLLFCAALAGRPGDVNDAAITGEALPARLSDYGFFTDLAGEIPAARVTPYDLETQLFSDYAAKHRYLYVPAGQKARYDAEAALDLPVGSAIIKTFGYPQRGRFKPLETRLLLRRASGWVALPYVWNAEGSEALLKRAGTRIPVTFTDPSGAPRSISYAVPNQNQCKDCHALSGAIMPIGMKARYLHHDGQLEKLVAAGMLDRSPGDAPRVARWNDARAPIEARARAYLEINCAHCHNPAGAASNSGLFLELSRADPVALGIGKRPVAAGRGSGGRDFAIAPGDPDASILIYRMESTDPGVAMPELGRATVHAEGVALLREWIASMPKSNDAR</sequence>
<dbReference type="Proteomes" id="UP001273531">
    <property type="component" value="Unassembled WGS sequence"/>
</dbReference>
<comment type="caution">
    <text evidence="2">The sequence shown here is derived from an EMBL/GenBank/DDBJ whole genome shotgun (WGS) entry which is preliminary data.</text>
</comment>
<dbReference type="NCBIfam" id="TIGR03806">
    <property type="entry name" value="chp_HNE_0200"/>
    <property type="match status" value="1"/>
</dbReference>
<keyword evidence="1" id="KW-0732">Signal</keyword>
<dbReference type="EMBL" id="JAWJEJ010000001">
    <property type="protein sequence ID" value="MDV3458154.1"/>
    <property type="molecule type" value="Genomic_DNA"/>
</dbReference>
<organism evidence="2 3">
    <name type="scientific">Sphingomonas agrestis</name>
    <dbReference type="NCBI Taxonomy" id="3080540"/>
    <lineage>
        <taxon>Bacteria</taxon>
        <taxon>Pseudomonadati</taxon>
        <taxon>Pseudomonadota</taxon>
        <taxon>Alphaproteobacteria</taxon>
        <taxon>Sphingomonadales</taxon>
        <taxon>Sphingomonadaceae</taxon>
        <taxon>Sphingomonas</taxon>
    </lineage>
</organism>
<evidence type="ECO:0000313" key="2">
    <source>
        <dbReference type="EMBL" id="MDV3458154.1"/>
    </source>
</evidence>
<name>A0ABU3Y9T1_9SPHN</name>
<gene>
    <name evidence="2" type="ORF">RZN05_14245</name>
</gene>
<keyword evidence="3" id="KW-1185">Reference proteome</keyword>
<reference evidence="2 3" key="1">
    <citation type="submission" date="2023-10" db="EMBL/GenBank/DDBJ databases">
        <title>Sphingomonas sp. HF-S4 16S ribosomal RNA gene Genome sequencing and assembly.</title>
        <authorList>
            <person name="Lee H."/>
        </authorList>
    </citation>
    <scope>NUCLEOTIDE SEQUENCE [LARGE SCALE GENOMIC DNA]</scope>
    <source>
        <strain evidence="2 3">HF-S4</strain>
    </source>
</reference>
<protein>
    <submittedName>
        <fullName evidence="2">SO2930 family diheme c-type cytochrome</fullName>
    </submittedName>
</protein>
<evidence type="ECO:0000256" key="1">
    <source>
        <dbReference type="SAM" id="SignalP"/>
    </source>
</evidence>
<feature type="signal peptide" evidence="1">
    <location>
        <begin position="1"/>
        <end position="16"/>
    </location>
</feature>
<feature type="chain" id="PRO_5045491394" evidence="1">
    <location>
        <begin position="17"/>
        <end position="339"/>
    </location>
</feature>
<dbReference type="InterPro" id="IPR022269">
    <property type="entry name" value="SO_2930-like_C"/>
</dbReference>
<dbReference type="RefSeq" id="WP_317227264.1">
    <property type="nucleotide sequence ID" value="NZ_JAWJEJ010000001.1"/>
</dbReference>
<accession>A0ABU3Y9T1</accession>
<evidence type="ECO:0000313" key="3">
    <source>
        <dbReference type="Proteomes" id="UP001273531"/>
    </source>
</evidence>